<dbReference type="PANTHER" id="PTHR13683">
    <property type="entry name" value="ASPARTYL PROTEASES"/>
    <property type="match status" value="1"/>
</dbReference>
<feature type="domain" description="Peptidase A1" evidence="8">
    <location>
        <begin position="1"/>
        <end position="276"/>
    </location>
</feature>
<dbReference type="InterPro" id="IPR001969">
    <property type="entry name" value="Aspartic_peptidase_AS"/>
</dbReference>
<dbReference type="FunFam" id="2.40.70.10:FF:000021">
    <property type="entry name" value="Aspartyl protease AED1"/>
    <property type="match status" value="2"/>
</dbReference>
<dbReference type="Pfam" id="PF14543">
    <property type="entry name" value="TAXi_N"/>
    <property type="match status" value="2"/>
</dbReference>
<evidence type="ECO:0000256" key="7">
    <source>
        <dbReference type="PIRSR" id="PIRSR601461-1"/>
    </source>
</evidence>
<protein>
    <submittedName>
        <fullName evidence="9">Aspartyl protease family protein</fullName>
    </submittedName>
</protein>
<reference evidence="9" key="2">
    <citation type="journal article" date="2024" name="Plant">
        <title>Genomic evolution and insights into agronomic trait innovations of Sesamum species.</title>
        <authorList>
            <person name="Miao H."/>
            <person name="Wang L."/>
            <person name="Qu L."/>
            <person name="Liu H."/>
            <person name="Sun Y."/>
            <person name="Le M."/>
            <person name="Wang Q."/>
            <person name="Wei S."/>
            <person name="Zheng Y."/>
            <person name="Lin W."/>
            <person name="Duan Y."/>
            <person name="Cao H."/>
            <person name="Xiong S."/>
            <person name="Wang X."/>
            <person name="Wei L."/>
            <person name="Li C."/>
            <person name="Ma Q."/>
            <person name="Ju M."/>
            <person name="Zhao R."/>
            <person name="Li G."/>
            <person name="Mu C."/>
            <person name="Tian Q."/>
            <person name="Mei H."/>
            <person name="Zhang T."/>
            <person name="Gao T."/>
            <person name="Zhang H."/>
        </authorList>
    </citation>
    <scope>NUCLEOTIDE SEQUENCE</scope>
    <source>
        <strain evidence="9">KEN8</strain>
    </source>
</reference>
<dbReference type="InterPro" id="IPR032861">
    <property type="entry name" value="TAXi_N"/>
</dbReference>
<sequence length="813" mass="86114">MLSALRRHRQHPACSTSTCIYGIEYGDDSFSLGYFSKDKLTITANEVFPNFLFGCGQNNQGVFGRTAGVLGLGRNSISMISQTAQKYGKYFSYCLPSTSSSTGHLTLGKSGVSTNVKFTPFASSQGTSFYFINILSISVGGRQLPISQSVFTTAGSIIDSATVITRLPPAAYSTMSAAFRKLMAKYKTAPAYKILDTCYDFSGLTTVSIPTISFTFGGNVKVDLAPSGILVTISASRVCLAFAGNKNANDVAIFGNSQQKTLEVVYDVGGGNLGFGSAGSKDSNGMIVGLEGSESANISFLTPTSESMLDQDSNETTTSIDLSPADDVLATMFLEFTMKTIATADAQDHQHLQPTSSHYHTLEINTLFPASVCTAATTHIQGSDKRQSTLEVLHRHGPCSQLGQDKDHATTIPSLNDVFSHDQSRVDSIQARVKPNSDTNKIKNINSNSNRLKDKKANLPVQSGRSLGSGNYIVTIGLGTPTKTLSLIFDTGSDLTWTQCQPCARSCYQQQDPIFNPSASASYSNISCNSPQCSQLSAATGNNPACSSTTCVYGIQYGDQSFSVGFFGKDKLTITATEVFPNFLFGCGQNNQGLFGNTAGLLGLGRNSLSIISQTAQKYGKYFSYCLPSTSSSTGHLTLGKSGVSTNVKFTPFASSQGTSFYFIDILSISVGGRQLPISQSVFTTAGSIIDSGTVITRLPPAAYSTMSAAFRKLMAKYKTAPAYSILDTCYDFTGLTTVSIPAISFTFGGNVKVDLAPSGILVAISTSRICLAFAGNNNADDVAIFGNTQQKTLEVVYDVGGGNLGFGSAGCK</sequence>
<gene>
    <name evidence="9" type="ORF">Scaly_0886300</name>
</gene>
<name>A0AAW2QWC9_9LAMI</name>
<evidence type="ECO:0000259" key="8">
    <source>
        <dbReference type="PROSITE" id="PS51767"/>
    </source>
</evidence>
<dbReference type="SUPFAM" id="SSF50630">
    <property type="entry name" value="Acid proteases"/>
    <property type="match status" value="2"/>
</dbReference>
<evidence type="ECO:0000313" key="9">
    <source>
        <dbReference type="EMBL" id="KAL0372047.1"/>
    </source>
</evidence>
<dbReference type="InterPro" id="IPR032799">
    <property type="entry name" value="TAXi_C"/>
</dbReference>
<evidence type="ECO:0000256" key="2">
    <source>
        <dbReference type="ARBA" id="ARBA00022670"/>
    </source>
</evidence>
<dbReference type="AlphaFoldDB" id="A0AAW2QWC9"/>
<dbReference type="PANTHER" id="PTHR13683:SF750">
    <property type="entry name" value="ASPARTYL PROTEASE AED1"/>
    <property type="match status" value="1"/>
</dbReference>
<organism evidence="9">
    <name type="scientific">Sesamum calycinum</name>
    <dbReference type="NCBI Taxonomy" id="2727403"/>
    <lineage>
        <taxon>Eukaryota</taxon>
        <taxon>Viridiplantae</taxon>
        <taxon>Streptophyta</taxon>
        <taxon>Embryophyta</taxon>
        <taxon>Tracheophyta</taxon>
        <taxon>Spermatophyta</taxon>
        <taxon>Magnoliopsida</taxon>
        <taxon>eudicotyledons</taxon>
        <taxon>Gunneridae</taxon>
        <taxon>Pentapetalae</taxon>
        <taxon>asterids</taxon>
        <taxon>lamiids</taxon>
        <taxon>Lamiales</taxon>
        <taxon>Pedaliaceae</taxon>
        <taxon>Sesamum</taxon>
    </lineage>
</organism>
<comment type="similarity">
    <text evidence="1">Belongs to the peptidase A1 family.</text>
</comment>
<dbReference type="PROSITE" id="PS00141">
    <property type="entry name" value="ASP_PROTEASE"/>
    <property type="match status" value="1"/>
</dbReference>
<keyword evidence="5" id="KW-0378">Hydrolase</keyword>
<dbReference type="InterPro" id="IPR021109">
    <property type="entry name" value="Peptidase_aspartic_dom_sf"/>
</dbReference>
<keyword evidence="4" id="KW-0064">Aspartyl protease</keyword>
<feature type="domain" description="Peptidase A1" evidence="8">
    <location>
        <begin position="472"/>
        <end position="808"/>
    </location>
</feature>
<accession>A0AAW2QWC9</accession>
<keyword evidence="6" id="KW-1015">Disulfide bond</keyword>
<dbReference type="EMBL" id="JACGWM010000005">
    <property type="protein sequence ID" value="KAL0372047.1"/>
    <property type="molecule type" value="Genomic_DNA"/>
</dbReference>
<proteinExistence type="inferred from homology"/>
<dbReference type="Gene3D" id="2.40.70.10">
    <property type="entry name" value="Acid Proteases"/>
    <property type="match status" value="4"/>
</dbReference>
<keyword evidence="2 9" id="KW-0645">Protease</keyword>
<dbReference type="CDD" id="cd05472">
    <property type="entry name" value="cnd41_like"/>
    <property type="match status" value="1"/>
</dbReference>
<dbReference type="InterPro" id="IPR033121">
    <property type="entry name" value="PEPTIDASE_A1"/>
</dbReference>
<comment type="caution">
    <text evidence="9">The sequence shown here is derived from an EMBL/GenBank/DDBJ whole genome shotgun (WGS) entry which is preliminary data.</text>
</comment>
<dbReference type="InterPro" id="IPR033873">
    <property type="entry name" value="CND41-like"/>
</dbReference>
<dbReference type="GO" id="GO:0006508">
    <property type="term" value="P:proteolysis"/>
    <property type="evidence" value="ECO:0007669"/>
    <property type="project" value="UniProtKB-KW"/>
</dbReference>
<dbReference type="FunFam" id="2.40.70.10:FF:000013">
    <property type="entry name" value="Aspartyl protease AED1"/>
    <property type="match status" value="2"/>
</dbReference>
<evidence type="ECO:0000256" key="6">
    <source>
        <dbReference type="ARBA" id="ARBA00023157"/>
    </source>
</evidence>
<dbReference type="InterPro" id="IPR001461">
    <property type="entry name" value="Aspartic_peptidase_A1"/>
</dbReference>
<evidence type="ECO:0000256" key="1">
    <source>
        <dbReference type="ARBA" id="ARBA00007447"/>
    </source>
</evidence>
<reference evidence="9" key="1">
    <citation type="submission" date="2020-06" db="EMBL/GenBank/DDBJ databases">
        <authorList>
            <person name="Li T."/>
            <person name="Hu X."/>
            <person name="Zhang T."/>
            <person name="Song X."/>
            <person name="Zhang H."/>
            <person name="Dai N."/>
            <person name="Sheng W."/>
            <person name="Hou X."/>
            <person name="Wei L."/>
        </authorList>
    </citation>
    <scope>NUCLEOTIDE SEQUENCE</scope>
    <source>
        <strain evidence="9">KEN8</strain>
        <tissue evidence="9">Leaf</tissue>
    </source>
</reference>
<evidence type="ECO:0000256" key="4">
    <source>
        <dbReference type="ARBA" id="ARBA00022750"/>
    </source>
</evidence>
<feature type="active site" evidence="7">
    <location>
        <position position="490"/>
    </location>
</feature>
<evidence type="ECO:0000256" key="3">
    <source>
        <dbReference type="ARBA" id="ARBA00022729"/>
    </source>
</evidence>
<feature type="active site" evidence="7">
    <location>
        <position position="691"/>
    </location>
</feature>
<keyword evidence="3" id="KW-0732">Signal</keyword>
<dbReference type="Pfam" id="PF14541">
    <property type="entry name" value="TAXi_C"/>
    <property type="match status" value="2"/>
</dbReference>
<evidence type="ECO:0000256" key="5">
    <source>
        <dbReference type="ARBA" id="ARBA00022801"/>
    </source>
</evidence>
<dbReference type="PROSITE" id="PS51767">
    <property type="entry name" value="PEPTIDASE_A1"/>
    <property type="match status" value="2"/>
</dbReference>
<dbReference type="GO" id="GO:0004190">
    <property type="term" value="F:aspartic-type endopeptidase activity"/>
    <property type="evidence" value="ECO:0007669"/>
    <property type="project" value="UniProtKB-KW"/>
</dbReference>